<feature type="domain" description="Carrier" evidence="4">
    <location>
        <begin position="989"/>
        <end position="1068"/>
    </location>
</feature>
<dbReference type="Gene3D" id="3.30.300.30">
    <property type="match status" value="1"/>
</dbReference>
<dbReference type="SUPFAM" id="SSF47336">
    <property type="entry name" value="ACP-like"/>
    <property type="match status" value="1"/>
</dbReference>
<dbReference type="GO" id="GO:0031177">
    <property type="term" value="F:phosphopantetheine binding"/>
    <property type="evidence" value="ECO:0007669"/>
    <property type="project" value="TreeGrafter"/>
</dbReference>
<dbReference type="SUPFAM" id="SSF56801">
    <property type="entry name" value="Acetyl-CoA synthetase-like"/>
    <property type="match status" value="1"/>
</dbReference>
<dbReference type="InterPro" id="IPR001242">
    <property type="entry name" value="Condensation_dom"/>
</dbReference>
<organism evidence="5 6">
    <name type="scientific">Penicillium citrinum</name>
    <dbReference type="NCBI Taxonomy" id="5077"/>
    <lineage>
        <taxon>Eukaryota</taxon>
        <taxon>Fungi</taxon>
        <taxon>Dikarya</taxon>
        <taxon>Ascomycota</taxon>
        <taxon>Pezizomycotina</taxon>
        <taxon>Eurotiomycetes</taxon>
        <taxon>Eurotiomycetidae</taxon>
        <taxon>Eurotiales</taxon>
        <taxon>Aspergillaceae</taxon>
        <taxon>Penicillium</taxon>
    </lineage>
</organism>
<keyword evidence="3" id="KW-0436">Ligase</keyword>
<dbReference type="Pfam" id="PF00501">
    <property type="entry name" value="AMP-binding"/>
    <property type="match status" value="1"/>
</dbReference>
<evidence type="ECO:0000259" key="4">
    <source>
        <dbReference type="PROSITE" id="PS50075"/>
    </source>
</evidence>
<dbReference type="InterPro" id="IPR023213">
    <property type="entry name" value="CAT-like_dom_sf"/>
</dbReference>
<proteinExistence type="predicted"/>
<dbReference type="GO" id="GO:0044550">
    <property type="term" value="P:secondary metabolite biosynthetic process"/>
    <property type="evidence" value="ECO:0007669"/>
    <property type="project" value="TreeGrafter"/>
</dbReference>
<dbReference type="PROSITE" id="PS00455">
    <property type="entry name" value="AMP_BINDING"/>
    <property type="match status" value="1"/>
</dbReference>
<keyword evidence="6" id="KW-1185">Reference proteome</keyword>
<dbReference type="EMBL" id="JAPQKT010000002">
    <property type="protein sequence ID" value="KAJ5241303.1"/>
    <property type="molecule type" value="Genomic_DNA"/>
</dbReference>
<dbReference type="Pfam" id="PF00668">
    <property type="entry name" value="Condensation"/>
    <property type="match status" value="1"/>
</dbReference>
<dbReference type="Gene3D" id="3.30.559.10">
    <property type="entry name" value="Chloramphenicol acetyltransferase-like domain"/>
    <property type="match status" value="1"/>
</dbReference>
<dbReference type="InterPro" id="IPR036736">
    <property type="entry name" value="ACP-like_sf"/>
</dbReference>
<evidence type="ECO:0000256" key="1">
    <source>
        <dbReference type="ARBA" id="ARBA00022450"/>
    </source>
</evidence>
<accession>A0A9W9PDI7</accession>
<dbReference type="CDD" id="cd05930">
    <property type="entry name" value="A_NRPS"/>
    <property type="match status" value="1"/>
</dbReference>
<dbReference type="Pfam" id="PF00550">
    <property type="entry name" value="PP-binding"/>
    <property type="match status" value="1"/>
</dbReference>
<dbReference type="SUPFAM" id="SSF52777">
    <property type="entry name" value="CoA-dependent acyltransferases"/>
    <property type="match status" value="2"/>
</dbReference>
<dbReference type="Proteomes" id="UP001147733">
    <property type="component" value="Unassembled WGS sequence"/>
</dbReference>
<dbReference type="GO" id="GO:0016874">
    <property type="term" value="F:ligase activity"/>
    <property type="evidence" value="ECO:0007669"/>
    <property type="project" value="UniProtKB-KW"/>
</dbReference>
<dbReference type="SUPFAM" id="SSF51735">
    <property type="entry name" value="NAD(P)-binding Rossmann-fold domains"/>
    <property type="match status" value="1"/>
</dbReference>
<dbReference type="OrthoDB" id="329835at2759"/>
<sequence length="1420" mass="157354">MAEKNSQAQAFEQKHKMSPVQSRLWFAEQYMNDPTQSNMAVSYKTRGDFQIQQFKIALKRVIDRHKSLQTAYFMDRDTGQLMQAVRSEALPYFEYIDEADETLCMQKLDQARQKIWQLENGEAFRVSVLNMGNADYRIIFYFHHLAIDAYSWSVFMKDLNLAYQGKDFPPMPPSYTDYSEAQNRAVEAGKFDRELEYWRQNLTPLPEVTPLLPFARVKARAATKDFRSHTTTTILDSKCTEQVKAVSRSLRGSPFHFHLSVIQVLLCRLLGTKELCIGTTDAGRSDFRFANTVGLFVNTLPLRLRIEDGDDFNALFRRTAGTAISALSNSAVPFGLITEQLNVPRSSLSTPVFQIMVNYRAGEVMQLPMGDVSLEYTEAVQARSPYDMTINITPSITGAWMLEVVSRNYIYSPEGAQRFTDIYSHLLQQICDNQSLSVGSYSLFSTPLIDDARRLGQGETLDNDWPETLVERFDNVAREHKDAVAVTDASGPHSYADLASLVNLIADALLKMGVELEAPVAVLCEPSLQAIAALIAVLRVGAVYVPVDISLPAERQTSIIADCEPKVLLCQTTTMETAKTLTGYEVYLDIDSIDPSQPTAPAPNRGKSTSLAFILYSSGSTGKPKGIMLAQGMFRNWMPAQARTFQCQPETVLQQSSLGFDMSIAQMFLALGFGGNLVIVPRNLRFDPIGISRLMVAEQVTVTFGTPAEYTMLLRYGADYLTLHRSWKHVYVGGELVTDHLITEFHQRLGHYCPKITIAYGPTEAGGVVCTRPLSGKEDTIMEGNVGKPFPNTALYIIDDELNLLPPGFSGEICVGGGVVGLGYLDTSMAEGKFIDNPFASADYRARRWTRLYRTGDQGKLLEDGSLFFMSRLASESVIKLRGVRVDLEEVSHFVLKVAGGLLSDAVVSARGQNESQFLVAYVVLAPGQAVNDVELEAIAANLPLPQSMRPSIVVPLDRIPMTPNGKVDRKKLAALPLPEVNTASKGDQTFTLAEAELKMHWEDVLYQTAPAMPISPKSDFFAVGGTSILLAKLQGTIRQSADITIPLAELFKACTLDKMAALLSSKKSEINDDTIDWDEETKVPDSFTQYSRTQPSICRPSMPQEVLLTGATSFIGKAILASLLESRTITKVHCIAVQPEKSSELPSSDRIVIYPGHLTDPLLGIPKETFMAFHSTVDLIIHAGTFGNCMNRYSSLRVPNFHSTILLAELAARAHIPLHYISSNRVTLFSGKASYQPKSLSAYPPPNDGSEGFVAAKWASEKFLESLSKEIGVNVCIHRPCYVIGENAPSTDTVNAVIRYSRELKAVPELEKMDGYFDFRQVEAVADEIVQTIFAWQSGQTLKYVHHSSGIKVPIQELGDHLTKLHGGVYKRLSTLEWIRRATEIGMEVIVAKFMEAVIETGEARSFPFLEDEKYASGV</sequence>
<dbReference type="Pfam" id="PF07993">
    <property type="entry name" value="NAD_binding_4"/>
    <property type="match status" value="1"/>
</dbReference>
<dbReference type="PROSITE" id="PS50075">
    <property type="entry name" value="CARRIER"/>
    <property type="match status" value="1"/>
</dbReference>
<dbReference type="GeneID" id="81380981"/>
<reference evidence="5" key="2">
    <citation type="journal article" date="2023" name="IMA Fungus">
        <title>Comparative genomic study of the Penicillium genus elucidates a diverse pangenome and 15 lateral gene transfer events.</title>
        <authorList>
            <person name="Petersen C."/>
            <person name="Sorensen T."/>
            <person name="Nielsen M.R."/>
            <person name="Sondergaard T.E."/>
            <person name="Sorensen J.L."/>
            <person name="Fitzpatrick D.A."/>
            <person name="Frisvad J.C."/>
            <person name="Nielsen K.L."/>
        </authorList>
    </citation>
    <scope>NUCLEOTIDE SEQUENCE</scope>
    <source>
        <strain evidence="5">IBT 23319</strain>
    </source>
</reference>
<dbReference type="Gene3D" id="3.40.50.12780">
    <property type="entry name" value="N-terminal domain of ligase-like"/>
    <property type="match status" value="1"/>
</dbReference>
<keyword evidence="1" id="KW-0596">Phosphopantetheine</keyword>
<dbReference type="InterPro" id="IPR009081">
    <property type="entry name" value="PP-bd_ACP"/>
</dbReference>
<dbReference type="CDD" id="cd19532">
    <property type="entry name" value="C_PKS-NRPS"/>
    <property type="match status" value="1"/>
</dbReference>
<protein>
    <submittedName>
        <fullName evidence="5">Nonribosomal peptide synthase</fullName>
    </submittedName>
</protein>
<dbReference type="PANTHER" id="PTHR45527:SF1">
    <property type="entry name" value="FATTY ACID SYNTHASE"/>
    <property type="match status" value="1"/>
</dbReference>
<keyword evidence="2" id="KW-0597">Phosphoprotein</keyword>
<dbReference type="Gene3D" id="3.40.50.720">
    <property type="entry name" value="NAD(P)-binding Rossmann-like Domain"/>
    <property type="match status" value="1"/>
</dbReference>
<dbReference type="Gene3D" id="1.10.1200.10">
    <property type="entry name" value="ACP-like"/>
    <property type="match status" value="1"/>
</dbReference>
<dbReference type="GO" id="GO:0043041">
    <property type="term" value="P:amino acid activation for nonribosomal peptide biosynthetic process"/>
    <property type="evidence" value="ECO:0007669"/>
    <property type="project" value="TreeGrafter"/>
</dbReference>
<dbReference type="Gene3D" id="3.30.559.30">
    <property type="entry name" value="Nonribosomal peptide synthetase, condensation domain"/>
    <property type="match status" value="1"/>
</dbReference>
<evidence type="ECO:0000256" key="2">
    <source>
        <dbReference type="ARBA" id="ARBA00022553"/>
    </source>
</evidence>
<dbReference type="InterPro" id="IPR036291">
    <property type="entry name" value="NAD(P)-bd_dom_sf"/>
</dbReference>
<name>A0A9W9PDI7_PENCI</name>
<dbReference type="InterPro" id="IPR013120">
    <property type="entry name" value="FAR_NAD-bd"/>
</dbReference>
<dbReference type="RefSeq" id="XP_056504308.1">
    <property type="nucleotide sequence ID" value="XM_056641814.1"/>
</dbReference>
<comment type="caution">
    <text evidence="5">The sequence shown here is derived from an EMBL/GenBank/DDBJ whole genome shotgun (WGS) entry which is preliminary data.</text>
</comment>
<evidence type="ECO:0000256" key="3">
    <source>
        <dbReference type="ARBA" id="ARBA00022598"/>
    </source>
</evidence>
<evidence type="ECO:0000313" key="5">
    <source>
        <dbReference type="EMBL" id="KAJ5241303.1"/>
    </source>
</evidence>
<reference evidence="5" key="1">
    <citation type="submission" date="2022-11" db="EMBL/GenBank/DDBJ databases">
        <authorList>
            <person name="Petersen C."/>
        </authorList>
    </citation>
    <scope>NUCLEOTIDE SEQUENCE</scope>
    <source>
        <strain evidence="5">IBT 23319</strain>
    </source>
</reference>
<dbReference type="PANTHER" id="PTHR45527">
    <property type="entry name" value="NONRIBOSOMAL PEPTIDE SYNTHETASE"/>
    <property type="match status" value="1"/>
</dbReference>
<dbReference type="InterPro" id="IPR020845">
    <property type="entry name" value="AMP-binding_CS"/>
</dbReference>
<dbReference type="InterPro" id="IPR042099">
    <property type="entry name" value="ANL_N_sf"/>
</dbReference>
<dbReference type="InterPro" id="IPR000873">
    <property type="entry name" value="AMP-dep_synth/lig_dom"/>
</dbReference>
<dbReference type="InterPro" id="IPR045851">
    <property type="entry name" value="AMP-bd_C_sf"/>
</dbReference>
<gene>
    <name evidence="5" type="ORF">N7469_002894</name>
</gene>
<dbReference type="GO" id="GO:0005737">
    <property type="term" value="C:cytoplasm"/>
    <property type="evidence" value="ECO:0007669"/>
    <property type="project" value="TreeGrafter"/>
</dbReference>
<evidence type="ECO:0000313" key="6">
    <source>
        <dbReference type="Proteomes" id="UP001147733"/>
    </source>
</evidence>